<comment type="caution">
    <text evidence="4">The sequence shown here is derived from an EMBL/GenBank/DDBJ whole genome shotgun (WGS) entry which is preliminary data.</text>
</comment>
<dbReference type="AlphaFoldDB" id="A0A9K3L674"/>
<dbReference type="EMBL" id="JAGRRH010000015">
    <property type="protein sequence ID" value="KAG7356434.1"/>
    <property type="molecule type" value="Genomic_DNA"/>
</dbReference>
<evidence type="ECO:0000256" key="3">
    <source>
        <dbReference type="SAM" id="Phobius"/>
    </source>
</evidence>
<dbReference type="GO" id="GO:0031929">
    <property type="term" value="P:TOR signaling"/>
    <property type="evidence" value="ECO:0007669"/>
    <property type="project" value="TreeGrafter"/>
</dbReference>
<evidence type="ECO:0000256" key="1">
    <source>
        <dbReference type="ARBA" id="ARBA00006658"/>
    </source>
</evidence>
<evidence type="ECO:0000313" key="5">
    <source>
        <dbReference type="Proteomes" id="UP000693970"/>
    </source>
</evidence>
<comment type="similarity">
    <text evidence="1">Belongs to the TIP41 family.</text>
</comment>
<dbReference type="PANTHER" id="PTHR21021:SF16">
    <property type="entry name" value="TIP41-LIKE PROTEIN"/>
    <property type="match status" value="1"/>
</dbReference>
<name>A0A9K3L674_9STRA</name>
<dbReference type="PANTHER" id="PTHR21021">
    <property type="entry name" value="GAF/PUTATIVE CYTOSKELETAL PROTEIN"/>
    <property type="match status" value="1"/>
</dbReference>
<keyword evidence="3" id="KW-1133">Transmembrane helix</keyword>
<dbReference type="InterPro" id="IPR051330">
    <property type="entry name" value="Phosphatase_reg/MetRdx"/>
</dbReference>
<evidence type="ECO:0000313" key="4">
    <source>
        <dbReference type="EMBL" id="KAG7356434.1"/>
    </source>
</evidence>
<keyword evidence="5" id="KW-1185">Reference proteome</keyword>
<proteinExistence type="inferred from homology"/>
<accession>A0A9K3L674</accession>
<dbReference type="Proteomes" id="UP000693970">
    <property type="component" value="Unassembled WGS sequence"/>
</dbReference>
<dbReference type="InterPro" id="IPR007303">
    <property type="entry name" value="TIP41-like"/>
</dbReference>
<reference evidence="4" key="2">
    <citation type="submission" date="2021-04" db="EMBL/GenBank/DDBJ databases">
        <authorList>
            <person name="Podell S."/>
        </authorList>
    </citation>
    <scope>NUCLEOTIDE SEQUENCE</scope>
    <source>
        <strain evidence="4">Hildebrandi</strain>
    </source>
</reference>
<feature type="region of interest" description="Disordered" evidence="2">
    <location>
        <begin position="945"/>
        <end position="972"/>
    </location>
</feature>
<organism evidence="4 5">
    <name type="scientific">Nitzschia inconspicua</name>
    <dbReference type="NCBI Taxonomy" id="303405"/>
    <lineage>
        <taxon>Eukaryota</taxon>
        <taxon>Sar</taxon>
        <taxon>Stramenopiles</taxon>
        <taxon>Ochrophyta</taxon>
        <taxon>Bacillariophyta</taxon>
        <taxon>Bacillariophyceae</taxon>
        <taxon>Bacillariophycidae</taxon>
        <taxon>Bacillariales</taxon>
        <taxon>Bacillariaceae</taxon>
        <taxon>Nitzschia</taxon>
    </lineage>
</organism>
<dbReference type="GO" id="GO:0005829">
    <property type="term" value="C:cytosol"/>
    <property type="evidence" value="ECO:0007669"/>
    <property type="project" value="TreeGrafter"/>
</dbReference>
<feature type="transmembrane region" description="Helical" evidence="3">
    <location>
        <begin position="747"/>
        <end position="769"/>
    </location>
</feature>
<keyword evidence="3" id="KW-0812">Transmembrane</keyword>
<gene>
    <name evidence="4" type="ORF">IV203_001120</name>
</gene>
<sequence>MNTTSITTTTGDSINHNQDDIIACQECLVQWYSLWTQWIRGLTERSVVMEGWKKILLVDGSNNNDNNNNNSNSMDRPPFVWIDDFGITRTITNSNCLDVLIDSPSIKDETLTTATTTTMTTDEDEDDESMILSSLSSLRHYGCGVTWNEIETTIDEWQIYPIIDNNDVNSDDSDNTKKHVRSYRVTCRVRQQIDRRHHYSSKTIVVSRQVSAMIQCCSTDDNKESTVAARLIHLQETRILQDPPKPMTDSTFSRHKKIMTTTTTKTANNIPSRHRYIAAPDILQQYGAKPMLVESSSLKATSNASKATTAPPASATTNHSELVGISIQGWNIATSQGYIGDQTWFEQATASLEPLARYRGTTTTITTTTTTTTTSATARKLVLPEMVFPLAHVVLEYNTNSDEITDDNEIYGHFPQQQDPQTNKDQEDVFLVWDAMDALQEWSHAHGGIPMPQQDNNNTGKATASTTNNGSSLVDNQTSSSISYRGVNVLESSDASLWKEKAKDIQDQQRNNPTSTTTTTTTTTTTHIGSTEFHFDWTYSTPFTGNIFVSGQHIQGSKNNNASPISWKPLPQSGMPMYLLTDTSAPILYYDHIILYEDDLHDNGAVEYSVKVRVMPHVAYVLARLFVRVDHVLVRVREARWLILFPSSQEQIAKHNIDTNQKDAVIGTKIYRDVTWREALWKDLGPKHQLPSQVQAWTTDSSTRETQTFQTILSKLPLVDPPSDVHPHAELSYSNNTKRGKTTKKQAPIGVTGSLLGILGYIMIVLAVLQLDFVKIGGIAVAASTSSSDSSSYVSVRALDKFGNAKQVSHALEAAKRQGRPVIVAVVKCNGADDATALAGPRSSTSETNEPHSFLVAVSLGTAPILHSLQITAPGDTVSTCLAMCCTGIKGDANWLVDQIQTFSASVWERYNIPSDQISTATIAHVVARLMIRFAGYAEDREWNSNVGLPGGKSSNSKDEDGQDNGASSKWSRPLGLQSMILSTASSATPGLLQIDPSGRILTAFAQSSSGRVLTAAMGRDSDKVQSRLLKLFENDGMVVEQSWESTIPSLEQCQEMLVKILLEETSVKVANVDPIQVESFSSLTGRLERKTVFISEIL</sequence>
<feature type="compositionally biased region" description="Low complexity" evidence="2">
    <location>
        <begin position="514"/>
        <end position="524"/>
    </location>
</feature>
<feature type="region of interest" description="Disordered" evidence="2">
    <location>
        <begin position="445"/>
        <end position="478"/>
    </location>
</feature>
<evidence type="ECO:0000256" key="2">
    <source>
        <dbReference type="SAM" id="MobiDB-lite"/>
    </source>
</evidence>
<dbReference type="Pfam" id="PF04176">
    <property type="entry name" value="TIP41"/>
    <property type="match status" value="1"/>
</dbReference>
<dbReference type="OrthoDB" id="45345at2759"/>
<protein>
    <submittedName>
        <fullName evidence="4">TIP41-like family protein</fullName>
    </submittedName>
</protein>
<feature type="compositionally biased region" description="Polar residues" evidence="2">
    <location>
        <begin position="453"/>
        <end position="478"/>
    </location>
</feature>
<feature type="region of interest" description="Disordered" evidence="2">
    <location>
        <begin position="501"/>
        <end position="524"/>
    </location>
</feature>
<keyword evidence="3" id="KW-0472">Membrane</keyword>
<reference evidence="4" key="1">
    <citation type="journal article" date="2021" name="Sci. Rep.">
        <title>Diploid genomic architecture of Nitzschia inconspicua, an elite biomass production diatom.</title>
        <authorList>
            <person name="Oliver A."/>
            <person name="Podell S."/>
            <person name="Pinowska A."/>
            <person name="Traller J.C."/>
            <person name="Smith S.R."/>
            <person name="McClure R."/>
            <person name="Beliaev A."/>
            <person name="Bohutskyi P."/>
            <person name="Hill E.A."/>
            <person name="Rabines A."/>
            <person name="Zheng H."/>
            <person name="Allen L.Z."/>
            <person name="Kuo A."/>
            <person name="Grigoriev I.V."/>
            <person name="Allen A.E."/>
            <person name="Hazlebeck D."/>
            <person name="Allen E.E."/>
        </authorList>
    </citation>
    <scope>NUCLEOTIDE SEQUENCE</scope>
    <source>
        <strain evidence="4">Hildebrandi</strain>
    </source>
</reference>